<dbReference type="Proteomes" id="UP001500420">
    <property type="component" value="Unassembled WGS sequence"/>
</dbReference>
<comment type="caution">
    <text evidence="2">The sequence shown here is derived from an EMBL/GenBank/DDBJ whole genome shotgun (WGS) entry which is preliminary data.</text>
</comment>
<dbReference type="AlphaFoldDB" id="A0AAV3TEI1"/>
<reference evidence="2 3" key="1">
    <citation type="journal article" date="2019" name="Int. J. Syst. Evol. Microbiol.">
        <title>The Global Catalogue of Microorganisms (GCM) 10K type strain sequencing project: providing services to taxonomists for standard genome sequencing and annotation.</title>
        <authorList>
            <consortium name="The Broad Institute Genomics Platform"/>
            <consortium name="The Broad Institute Genome Sequencing Center for Infectious Disease"/>
            <person name="Wu L."/>
            <person name="Ma J."/>
        </authorList>
    </citation>
    <scope>NUCLEOTIDE SEQUENCE [LARGE SCALE GENOMIC DNA]</scope>
    <source>
        <strain evidence="2 3">JCM 16328</strain>
    </source>
</reference>
<evidence type="ECO:0000313" key="2">
    <source>
        <dbReference type="EMBL" id="GAA0681707.1"/>
    </source>
</evidence>
<feature type="compositionally biased region" description="Polar residues" evidence="1">
    <location>
        <begin position="108"/>
        <end position="121"/>
    </location>
</feature>
<organism evidence="2 3">
    <name type="scientific">Natronoarchaeum mannanilyticum</name>
    <dbReference type="NCBI Taxonomy" id="926360"/>
    <lineage>
        <taxon>Archaea</taxon>
        <taxon>Methanobacteriati</taxon>
        <taxon>Methanobacteriota</taxon>
        <taxon>Stenosarchaea group</taxon>
        <taxon>Halobacteria</taxon>
        <taxon>Halobacteriales</taxon>
        <taxon>Natronoarchaeaceae</taxon>
    </lineage>
</organism>
<feature type="region of interest" description="Disordered" evidence="1">
    <location>
        <begin position="99"/>
        <end position="121"/>
    </location>
</feature>
<accession>A0AAV3TEI1</accession>
<name>A0AAV3TEI1_9EURY</name>
<sequence length="121" mass="13051">MDTESIEIPTTISSSLYDDRHSANGVAPTYPPKQIDRGVWVLADSLGLLPRIPRKGYSDIAKSANLRTSSAPSIIPAGALLVLAFDDRVLGDLATTDAPPIHHYLDENTPTASRRSQGRQV</sequence>
<gene>
    <name evidence="2" type="ORF">GCM10009020_33480</name>
</gene>
<keyword evidence="3" id="KW-1185">Reference proteome</keyword>
<proteinExistence type="predicted"/>
<protein>
    <submittedName>
        <fullName evidence="2">Uncharacterized protein</fullName>
    </submittedName>
</protein>
<dbReference type="EMBL" id="BAAADV010000008">
    <property type="protein sequence ID" value="GAA0681707.1"/>
    <property type="molecule type" value="Genomic_DNA"/>
</dbReference>
<evidence type="ECO:0000256" key="1">
    <source>
        <dbReference type="SAM" id="MobiDB-lite"/>
    </source>
</evidence>
<evidence type="ECO:0000313" key="3">
    <source>
        <dbReference type="Proteomes" id="UP001500420"/>
    </source>
</evidence>